<proteinExistence type="predicted"/>
<gene>
    <name evidence="4" type="ORF">FHS82_002004</name>
</gene>
<keyword evidence="1" id="KW-0521">NADP</keyword>
<dbReference type="InterPro" id="IPR011032">
    <property type="entry name" value="GroES-like_sf"/>
</dbReference>
<dbReference type="EC" id="1.6.5.5" evidence="4"/>
<evidence type="ECO:0000313" key="4">
    <source>
        <dbReference type="EMBL" id="NIJ58162.1"/>
    </source>
</evidence>
<dbReference type="InterPro" id="IPR013154">
    <property type="entry name" value="ADH-like_N"/>
</dbReference>
<dbReference type="InterPro" id="IPR020843">
    <property type="entry name" value="ER"/>
</dbReference>
<name>A0ABX0UZ02_9HYPH</name>
<accession>A0ABX0UZ02</accession>
<dbReference type="InterPro" id="IPR036291">
    <property type="entry name" value="NAD(P)-bd_dom_sf"/>
</dbReference>
<dbReference type="InterPro" id="IPR002364">
    <property type="entry name" value="Quin_OxRdtase/zeta-crystal_CS"/>
</dbReference>
<dbReference type="GO" id="GO:0003960">
    <property type="term" value="F:quinone reductase (NADPH) activity"/>
    <property type="evidence" value="ECO:0007669"/>
    <property type="project" value="UniProtKB-EC"/>
</dbReference>
<dbReference type="InterPro" id="IPR047618">
    <property type="entry name" value="QOR-like"/>
</dbReference>
<dbReference type="SMART" id="SM00829">
    <property type="entry name" value="PKS_ER"/>
    <property type="match status" value="1"/>
</dbReference>
<evidence type="ECO:0000259" key="3">
    <source>
        <dbReference type="SMART" id="SM00829"/>
    </source>
</evidence>
<dbReference type="Gene3D" id="3.40.50.720">
    <property type="entry name" value="NAD(P)-binding Rossmann-like Domain"/>
    <property type="match status" value="1"/>
</dbReference>
<dbReference type="Proteomes" id="UP001429580">
    <property type="component" value="Unassembled WGS sequence"/>
</dbReference>
<dbReference type="Gene3D" id="3.90.180.10">
    <property type="entry name" value="Medium-chain alcohol dehydrogenases, catalytic domain"/>
    <property type="match status" value="1"/>
</dbReference>
<dbReference type="RefSeq" id="WP_166951828.1">
    <property type="nucleotide sequence ID" value="NZ_JAASQI010000004.1"/>
</dbReference>
<evidence type="ECO:0000313" key="5">
    <source>
        <dbReference type="Proteomes" id="UP001429580"/>
    </source>
</evidence>
<dbReference type="Pfam" id="PF00107">
    <property type="entry name" value="ADH_zinc_N"/>
    <property type="match status" value="1"/>
</dbReference>
<dbReference type="SUPFAM" id="SSF50129">
    <property type="entry name" value="GroES-like"/>
    <property type="match status" value="1"/>
</dbReference>
<sequence length="323" mass="34059">MNAIVVHAYGGPEVLSFETVPVRQPGPGEVLVANKAVGVNYIDTYFRSGVYKAPQLPFVLGNEAAGEIEAVGEGVDEFVPGDRVAYTHTLGAYAERTVVPAKSVVKLPGSIGFETAAGSLLKGLTAEYLLHRTFKVEPGHTILIHAAAGGVGLILTQWAKLIGATVIGTAGSPEKVELARANGADHVIDYTKEDFVARVREITEGRGVDVVYDGVGKATFPASLDTLRPLGLFVSFGNASGVIEAFDILLLSQKGSLYATRPTLNVYTAHRETLLEQAENLFGVIGGGKVNIAVNARFPLREAADAHRALASRKTTGATVLLP</sequence>
<comment type="caution">
    <text evidence="4">The sequence shown here is derived from an EMBL/GenBank/DDBJ whole genome shotgun (WGS) entry which is preliminary data.</text>
</comment>
<evidence type="ECO:0000256" key="2">
    <source>
        <dbReference type="ARBA" id="ARBA00023002"/>
    </source>
</evidence>
<dbReference type="NCBIfam" id="NF008024">
    <property type="entry name" value="PRK10754.1"/>
    <property type="match status" value="1"/>
</dbReference>
<feature type="domain" description="Enoyl reductase (ER)" evidence="3">
    <location>
        <begin position="10"/>
        <end position="321"/>
    </location>
</feature>
<dbReference type="SUPFAM" id="SSF51735">
    <property type="entry name" value="NAD(P)-binding Rossmann-fold domains"/>
    <property type="match status" value="1"/>
</dbReference>
<dbReference type="PANTHER" id="PTHR48106">
    <property type="entry name" value="QUINONE OXIDOREDUCTASE PIG3-RELATED"/>
    <property type="match status" value="1"/>
</dbReference>
<keyword evidence="2 4" id="KW-0560">Oxidoreductase</keyword>
<dbReference type="InterPro" id="IPR013149">
    <property type="entry name" value="ADH-like_C"/>
</dbReference>
<dbReference type="Pfam" id="PF08240">
    <property type="entry name" value="ADH_N"/>
    <property type="match status" value="1"/>
</dbReference>
<keyword evidence="5" id="KW-1185">Reference proteome</keyword>
<dbReference type="PROSITE" id="PS01162">
    <property type="entry name" value="QOR_ZETA_CRYSTAL"/>
    <property type="match status" value="1"/>
</dbReference>
<evidence type="ECO:0000256" key="1">
    <source>
        <dbReference type="ARBA" id="ARBA00022857"/>
    </source>
</evidence>
<organism evidence="4 5">
    <name type="scientific">Pseudochelatococcus lubricantis</name>
    <dbReference type="NCBI Taxonomy" id="1538102"/>
    <lineage>
        <taxon>Bacteria</taxon>
        <taxon>Pseudomonadati</taxon>
        <taxon>Pseudomonadota</taxon>
        <taxon>Alphaproteobacteria</taxon>
        <taxon>Hyphomicrobiales</taxon>
        <taxon>Chelatococcaceae</taxon>
        <taxon>Pseudochelatococcus</taxon>
    </lineage>
</organism>
<dbReference type="EMBL" id="JAASQI010000004">
    <property type="protein sequence ID" value="NIJ58162.1"/>
    <property type="molecule type" value="Genomic_DNA"/>
</dbReference>
<protein>
    <submittedName>
        <fullName evidence="4">NADPH2:quinone reductase</fullName>
        <ecNumber evidence="4">1.6.5.5</ecNumber>
    </submittedName>
</protein>
<reference evidence="4 5" key="1">
    <citation type="submission" date="2020-03" db="EMBL/GenBank/DDBJ databases">
        <title>Genomic Encyclopedia of Type Strains, Phase IV (KMG-IV): sequencing the most valuable type-strain genomes for metagenomic binning, comparative biology and taxonomic classification.</title>
        <authorList>
            <person name="Goeker M."/>
        </authorList>
    </citation>
    <scope>NUCLEOTIDE SEQUENCE [LARGE SCALE GENOMIC DNA]</scope>
    <source>
        <strain evidence="4 5">DSM 103870</strain>
    </source>
</reference>
<dbReference type="PANTHER" id="PTHR48106:SF13">
    <property type="entry name" value="QUINONE OXIDOREDUCTASE-RELATED"/>
    <property type="match status" value="1"/>
</dbReference>
<dbReference type="CDD" id="cd05286">
    <property type="entry name" value="QOR2"/>
    <property type="match status" value="1"/>
</dbReference>